<organism evidence="2 3">
    <name type="scientific">Mycolicibacter acidiphilus</name>
    <dbReference type="NCBI Taxonomy" id="2835306"/>
    <lineage>
        <taxon>Bacteria</taxon>
        <taxon>Bacillati</taxon>
        <taxon>Actinomycetota</taxon>
        <taxon>Actinomycetes</taxon>
        <taxon>Mycobacteriales</taxon>
        <taxon>Mycobacteriaceae</taxon>
        <taxon>Mycolicibacter</taxon>
    </lineage>
</organism>
<dbReference type="SUPFAM" id="SSF58113">
    <property type="entry name" value="Apolipoprotein A-I"/>
    <property type="match status" value="1"/>
</dbReference>
<evidence type="ECO:0000256" key="1">
    <source>
        <dbReference type="SAM" id="Coils"/>
    </source>
</evidence>
<accession>A0ABS5RJ13</accession>
<evidence type="ECO:0000313" key="3">
    <source>
        <dbReference type="Proteomes" id="UP001519535"/>
    </source>
</evidence>
<sequence length="241" mass="26341">MNSDDADDVYQLEHTSSSAKFEVERVSVQIDTHYATGSLNEFRSALPRMGSRIVALSEQLNKSQSSLESTSARFNEVAAAIPGDISDLSERLSGILNGAMTEAEDIRSAAERFAAETRSAAKREASALLAEARAERESVAELRAELEAQHSQLRAHAAQLRQQAVLSAAEIMEEAESQAMVILAQMNDSITAQVTEAQERLNELIGARAKIIDQIRRSTVQVNRESLPRGTNFDHEEGFPG</sequence>
<proteinExistence type="predicted"/>
<dbReference type="EMBL" id="JAHCLR010000021">
    <property type="protein sequence ID" value="MBS9534288.1"/>
    <property type="molecule type" value="Genomic_DNA"/>
</dbReference>
<comment type="caution">
    <text evidence="2">The sequence shown here is derived from an EMBL/GenBank/DDBJ whole genome shotgun (WGS) entry which is preliminary data.</text>
</comment>
<gene>
    <name evidence="2" type="ORF">KIH27_11890</name>
</gene>
<keyword evidence="1" id="KW-0175">Coiled coil</keyword>
<reference evidence="2 3" key="1">
    <citation type="submission" date="2021-05" db="EMBL/GenBank/DDBJ databases">
        <title>Mycobacterium acidophilum sp. nov., an extremely acid-tolerant member of the genus Mycobacterium.</title>
        <authorList>
            <person name="Xia J."/>
        </authorList>
    </citation>
    <scope>NUCLEOTIDE SEQUENCE [LARGE SCALE GENOMIC DNA]</scope>
    <source>
        <strain evidence="2 3">M1</strain>
    </source>
</reference>
<feature type="coiled-coil region" evidence="1">
    <location>
        <begin position="122"/>
        <end position="163"/>
    </location>
</feature>
<evidence type="ECO:0000313" key="2">
    <source>
        <dbReference type="EMBL" id="MBS9534288.1"/>
    </source>
</evidence>
<name>A0ABS5RJ13_9MYCO</name>
<keyword evidence="3" id="KW-1185">Reference proteome</keyword>
<protein>
    <submittedName>
        <fullName evidence="2">M protein</fullName>
    </submittedName>
</protein>
<dbReference type="Proteomes" id="UP001519535">
    <property type="component" value="Unassembled WGS sequence"/>
</dbReference>
<dbReference type="RefSeq" id="WP_214093156.1">
    <property type="nucleotide sequence ID" value="NZ_JAHCLR010000021.1"/>
</dbReference>